<dbReference type="AlphaFoldDB" id="A0A8J3EY27"/>
<dbReference type="EMBL" id="BMDH01000001">
    <property type="protein sequence ID" value="GGI12886.1"/>
    <property type="molecule type" value="Genomic_DNA"/>
</dbReference>
<organism evidence="4 5">
    <name type="scientific">Galliscardovia ingluviei</name>
    <dbReference type="NCBI Taxonomy" id="1769422"/>
    <lineage>
        <taxon>Bacteria</taxon>
        <taxon>Bacillati</taxon>
        <taxon>Actinomycetota</taxon>
        <taxon>Actinomycetes</taxon>
        <taxon>Bifidobacteriales</taxon>
        <taxon>Bifidobacteriaceae</taxon>
        <taxon>Galliscardovia</taxon>
    </lineage>
</organism>
<evidence type="ECO:0000313" key="5">
    <source>
        <dbReference type="Proteomes" id="UP000619536"/>
    </source>
</evidence>
<proteinExistence type="predicted"/>
<evidence type="ECO:0000256" key="1">
    <source>
        <dbReference type="ARBA" id="ARBA00001946"/>
    </source>
</evidence>
<dbReference type="Proteomes" id="UP000619536">
    <property type="component" value="Unassembled WGS sequence"/>
</dbReference>
<evidence type="ECO:0000259" key="3">
    <source>
        <dbReference type="PROSITE" id="PS51462"/>
    </source>
</evidence>
<dbReference type="GO" id="GO:0016787">
    <property type="term" value="F:hydrolase activity"/>
    <property type="evidence" value="ECO:0007669"/>
    <property type="project" value="UniProtKB-KW"/>
</dbReference>
<dbReference type="Gene3D" id="3.90.79.10">
    <property type="entry name" value="Nucleoside Triphosphate Pyrophosphohydrolase"/>
    <property type="match status" value="1"/>
</dbReference>
<reference evidence="4" key="1">
    <citation type="journal article" date="2014" name="Int. J. Syst. Evol. Microbiol.">
        <title>Complete genome sequence of Corynebacterium casei LMG S-19264T (=DSM 44701T), isolated from a smear-ripened cheese.</title>
        <authorList>
            <consortium name="US DOE Joint Genome Institute (JGI-PGF)"/>
            <person name="Walter F."/>
            <person name="Albersmeier A."/>
            <person name="Kalinowski J."/>
            <person name="Ruckert C."/>
        </authorList>
    </citation>
    <scope>NUCLEOTIDE SEQUENCE</scope>
    <source>
        <strain evidence="4">CCM 8606</strain>
    </source>
</reference>
<comment type="caution">
    <text evidence="4">The sequence shown here is derived from an EMBL/GenBank/DDBJ whole genome shotgun (WGS) entry which is preliminary data.</text>
</comment>
<dbReference type="InterPro" id="IPR000086">
    <property type="entry name" value="NUDIX_hydrolase_dom"/>
</dbReference>
<dbReference type="PROSITE" id="PS51462">
    <property type="entry name" value="NUDIX"/>
    <property type="match status" value="1"/>
</dbReference>
<dbReference type="SUPFAM" id="SSF55811">
    <property type="entry name" value="Nudix"/>
    <property type="match status" value="1"/>
</dbReference>
<keyword evidence="2" id="KW-0378">Hydrolase</keyword>
<comment type="cofactor">
    <cofactor evidence="1">
        <name>Mg(2+)</name>
        <dbReference type="ChEBI" id="CHEBI:18420"/>
    </cofactor>
</comment>
<dbReference type="CDD" id="cd18879">
    <property type="entry name" value="NUDIX_Hydrolase"/>
    <property type="match status" value="1"/>
</dbReference>
<sequence>MATPQFILDLRTRIGHDPLWLMGVTACIVNSKNELLLAKRADTDQWALIYGIIEPGEEAADCAVRETLEETCVPCTIDALVALTSSPRMITYANGDQAQYMDHMFIGHATDAQAALAQVGDGENTAVGWFAQDALPDNLAQSTRERLQLLDQWRAQGSTSAIFGTTITQASS</sequence>
<reference evidence="4" key="2">
    <citation type="submission" date="2020-09" db="EMBL/GenBank/DDBJ databases">
        <authorList>
            <person name="Sun Q."/>
            <person name="Sedlacek I."/>
        </authorList>
    </citation>
    <scope>NUCLEOTIDE SEQUENCE</scope>
    <source>
        <strain evidence="4">CCM 8606</strain>
    </source>
</reference>
<dbReference type="InterPro" id="IPR015797">
    <property type="entry name" value="NUDIX_hydrolase-like_dom_sf"/>
</dbReference>
<keyword evidence="5" id="KW-1185">Reference proteome</keyword>
<feature type="domain" description="Nudix hydrolase" evidence="3">
    <location>
        <begin position="19"/>
        <end position="153"/>
    </location>
</feature>
<accession>A0A8J3EY27</accession>
<name>A0A8J3EY27_9BIFI</name>
<dbReference type="PANTHER" id="PTHR43046:SF16">
    <property type="entry name" value="ADP-RIBOSE PYROPHOSPHATASE YJHB-RELATED"/>
    <property type="match status" value="1"/>
</dbReference>
<dbReference type="Pfam" id="PF00293">
    <property type="entry name" value="NUDIX"/>
    <property type="match status" value="1"/>
</dbReference>
<dbReference type="RefSeq" id="WP_188354494.1">
    <property type="nucleotide sequence ID" value="NZ_BMDH01000001.1"/>
</dbReference>
<gene>
    <name evidence="4" type="ORF">GCM10007377_03200</name>
</gene>
<evidence type="ECO:0000313" key="4">
    <source>
        <dbReference type="EMBL" id="GGI12886.1"/>
    </source>
</evidence>
<evidence type="ECO:0000256" key="2">
    <source>
        <dbReference type="ARBA" id="ARBA00022801"/>
    </source>
</evidence>
<protein>
    <submittedName>
        <fullName evidence="4">Phosphohydrolase</fullName>
    </submittedName>
</protein>
<dbReference type="PANTHER" id="PTHR43046">
    <property type="entry name" value="GDP-MANNOSE MANNOSYL HYDROLASE"/>
    <property type="match status" value="1"/>
</dbReference>